<feature type="region of interest" description="Disordered" evidence="1">
    <location>
        <begin position="1"/>
        <end position="48"/>
    </location>
</feature>
<name>A0A813FWW9_POLGL</name>
<gene>
    <name evidence="2" type="ORF">PGLA1383_LOCUS35789</name>
    <name evidence="3" type="ORF">PGLA2088_LOCUS43258</name>
</gene>
<dbReference type="EMBL" id="CAJNNW010034695">
    <property type="protein sequence ID" value="CAE8723610.1"/>
    <property type="molecule type" value="Genomic_DNA"/>
</dbReference>
<evidence type="ECO:0000256" key="1">
    <source>
        <dbReference type="SAM" id="MobiDB-lite"/>
    </source>
</evidence>
<accession>A0A813FWW9</accession>
<protein>
    <submittedName>
        <fullName evidence="2">Uncharacterized protein</fullName>
    </submittedName>
</protein>
<feature type="non-terminal residue" evidence="2">
    <location>
        <position position="1"/>
    </location>
</feature>
<evidence type="ECO:0000313" key="4">
    <source>
        <dbReference type="Proteomes" id="UP000654075"/>
    </source>
</evidence>
<evidence type="ECO:0000313" key="3">
    <source>
        <dbReference type="EMBL" id="CAE8723610.1"/>
    </source>
</evidence>
<dbReference type="Proteomes" id="UP000654075">
    <property type="component" value="Unassembled WGS sequence"/>
</dbReference>
<dbReference type="EMBL" id="CAJNNV010026419">
    <property type="protein sequence ID" value="CAE8618139.1"/>
    <property type="molecule type" value="Genomic_DNA"/>
</dbReference>
<sequence>ESWKSAGSSRPATTNAVNMLKPLIPPKPHSPSKRRSRGNKSPKVKHMAEASLQEQRIALEMTQSFHDDKVHPFAPESPAAGPPLMRANAVTAVGLGRPTA</sequence>
<dbReference type="Proteomes" id="UP000626109">
    <property type="component" value="Unassembled WGS sequence"/>
</dbReference>
<keyword evidence="4" id="KW-1185">Reference proteome</keyword>
<feature type="compositionally biased region" description="Polar residues" evidence="1">
    <location>
        <begin position="1"/>
        <end position="17"/>
    </location>
</feature>
<proteinExistence type="predicted"/>
<dbReference type="AlphaFoldDB" id="A0A813FWW9"/>
<evidence type="ECO:0000313" key="2">
    <source>
        <dbReference type="EMBL" id="CAE8618139.1"/>
    </source>
</evidence>
<reference evidence="2" key="1">
    <citation type="submission" date="2021-02" db="EMBL/GenBank/DDBJ databases">
        <authorList>
            <person name="Dougan E. K."/>
            <person name="Rhodes N."/>
            <person name="Thang M."/>
            <person name="Chan C."/>
        </authorList>
    </citation>
    <scope>NUCLEOTIDE SEQUENCE</scope>
</reference>
<feature type="compositionally biased region" description="Basic residues" evidence="1">
    <location>
        <begin position="30"/>
        <end position="45"/>
    </location>
</feature>
<organism evidence="2 4">
    <name type="scientific">Polarella glacialis</name>
    <name type="common">Dinoflagellate</name>
    <dbReference type="NCBI Taxonomy" id="89957"/>
    <lineage>
        <taxon>Eukaryota</taxon>
        <taxon>Sar</taxon>
        <taxon>Alveolata</taxon>
        <taxon>Dinophyceae</taxon>
        <taxon>Suessiales</taxon>
        <taxon>Suessiaceae</taxon>
        <taxon>Polarella</taxon>
    </lineage>
</organism>
<comment type="caution">
    <text evidence="2">The sequence shown here is derived from an EMBL/GenBank/DDBJ whole genome shotgun (WGS) entry which is preliminary data.</text>
</comment>